<comment type="caution">
    <text evidence="3">The sequence shown here is derived from an EMBL/GenBank/DDBJ whole genome shotgun (WGS) entry which is preliminary data.</text>
</comment>
<reference evidence="2" key="1">
    <citation type="journal article" date="2014" name="Int. J. Syst. Evol. Microbiol.">
        <title>Complete genome of a new Firmicutes species belonging to the dominant human colonic microbiota ('Ruminococcus bicirculans') reveals two chromosomes and a selective capacity to utilize plant glucans.</title>
        <authorList>
            <consortium name="NISC Comparative Sequencing Program"/>
            <person name="Wegmann U."/>
            <person name="Louis P."/>
            <person name="Goesmann A."/>
            <person name="Henrissat B."/>
            <person name="Duncan S.H."/>
            <person name="Flint H.J."/>
        </authorList>
    </citation>
    <scope>NUCLEOTIDE SEQUENCE</scope>
    <source>
        <strain evidence="2">NBRC 105001</strain>
    </source>
</reference>
<dbReference type="InterPro" id="IPR041206">
    <property type="entry name" value="HEPN/RES_NTD1"/>
</dbReference>
<evidence type="ECO:0000259" key="1">
    <source>
        <dbReference type="SMART" id="SM00953"/>
    </source>
</evidence>
<protein>
    <recommendedName>
        <fullName evidence="1">RES domain-containing protein</fullName>
    </recommendedName>
</protein>
<dbReference type="Pfam" id="PF08808">
    <property type="entry name" value="RES"/>
    <property type="match status" value="1"/>
</dbReference>
<dbReference type="OrthoDB" id="648213at2"/>
<dbReference type="InterPro" id="IPR014914">
    <property type="entry name" value="RES_dom"/>
</dbReference>
<evidence type="ECO:0000313" key="2">
    <source>
        <dbReference type="EMBL" id="GLR77131.1"/>
    </source>
</evidence>
<dbReference type="Proteomes" id="UP000239273">
    <property type="component" value="Unassembled WGS sequence"/>
</dbReference>
<dbReference type="SMART" id="SM00953">
    <property type="entry name" value="RES"/>
    <property type="match status" value="1"/>
</dbReference>
<dbReference type="Pfam" id="PF18870">
    <property type="entry name" value="HEPN_RES_NTD1"/>
    <property type="match status" value="1"/>
</dbReference>
<organism evidence="3 4">
    <name type="scientific">Aliivibrio sifiae</name>
    <dbReference type="NCBI Taxonomy" id="566293"/>
    <lineage>
        <taxon>Bacteria</taxon>
        <taxon>Pseudomonadati</taxon>
        <taxon>Pseudomonadota</taxon>
        <taxon>Gammaproteobacteria</taxon>
        <taxon>Vibrionales</taxon>
        <taxon>Vibrionaceae</taxon>
        <taxon>Aliivibrio</taxon>
    </lineage>
</organism>
<reference evidence="5" key="3">
    <citation type="journal article" date="2019" name="Int. J. Syst. Evol. Microbiol.">
        <title>The Global Catalogue of Microorganisms (GCM) 10K type strain sequencing project: providing services to taxonomists for standard genome sequencing and annotation.</title>
        <authorList>
            <consortium name="The Broad Institute Genomics Platform"/>
            <consortium name="The Broad Institute Genome Sequencing Center for Infectious Disease"/>
            <person name="Wu L."/>
            <person name="Ma J."/>
        </authorList>
    </citation>
    <scope>NUCLEOTIDE SEQUENCE [LARGE SCALE GENOMIC DNA]</scope>
    <source>
        <strain evidence="5">NBRC 105001</strain>
    </source>
</reference>
<feature type="domain" description="RES" evidence="1">
    <location>
        <begin position="223"/>
        <end position="387"/>
    </location>
</feature>
<evidence type="ECO:0000313" key="3">
    <source>
        <dbReference type="EMBL" id="PQJ87511.1"/>
    </source>
</evidence>
<accession>A0A2S7X853</accession>
<evidence type="ECO:0000313" key="4">
    <source>
        <dbReference type="Proteomes" id="UP000239273"/>
    </source>
</evidence>
<proteinExistence type="predicted"/>
<name>A0A2S7X853_9GAMM</name>
<reference evidence="2" key="4">
    <citation type="submission" date="2023-01" db="EMBL/GenBank/DDBJ databases">
        <title>Draft genome sequence of Aliivibrio sifiae strain NBRC 105001.</title>
        <authorList>
            <person name="Sun Q."/>
            <person name="Mori K."/>
        </authorList>
    </citation>
    <scope>NUCLEOTIDE SEQUENCE</scope>
    <source>
        <strain evidence="2">NBRC 105001</strain>
    </source>
</reference>
<dbReference type="EMBL" id="MSCP01000002">
    <property type="protein sequence ID" value="PQJ87511.1"/>
    <property type="molecule type" value="Genomic_DNA"/>
</dbReference>
<gene>
    <name evidence="3" type="ORF">BTO23_15510</name>
    <name evidence="2" type="ORF">GCM10007855_40060</name>
</gene>
<reference evidence="3 4" key="2">
    <citation type="submission" date="2016-12" db="EMBL/GenBank/DDBJ databases">
        <title>Diversity of luminous bacteria.</title>
        <authorList>
            <person name="Yoshizawa S."/>
            <person name="Kogure K."/>
        </authorList>
    </citation>
    <scope>NUCLEOTIDE SEQUENCE [LARGE SCALE GENOMIC DNA]</scope>
    <source>
        <strain evidence="3 4">NBRC 105001</strain>
    </source>
</reference>
<dbReference type="AlphaFoldDB" id="A0A2S7X853"/>
<dbReference type="EMBL" id="BSOU01000022">
    <property type="protein sequence ID" value="GLR77131.1"/>
    <property type="molecule type" value="Genomic_DNA"/>
</dbReference>
<dbReference type="Proteomes" id="UP001156660">
    <property type="component" value="Unassembled WGS sequence"/>
</dbReference>
<dbReference type="RefSeq" id="WP_105063976.1">
    <property type="nucleotide sequence ID" value="NZ_BSOU01000022.1"/>
</dbReference>
<sequence length="390" mass="44741">MGYFSELSISMNEGPQISELDKNVCSECVVDSALQHLVNANLTSNVCDYCGEEDEGAFIAAPFNTVMFRIYESVAKEYSDAQDVDMPWVEKEWLQDQTYIQEVLMEFDPGWDSQFSEDVADCFDPCTYWVRHSDGDWSISDPSDTLFYGWESFKEQVLTKTRYLFLAEPEDEFSAGRPDYIPIASMLDALGNTCIKEKMVTVIPAGTEFYRVRHAPNKEMFSTFSEMGVPPIGVATAGRMNPAGISYLYLAYEKETAEKEVLEWSKRWFTAKYKTKIDIPIIDFSVAPRVPSIFEPELYESRHNRYFLHAFIKDLIAPVTKDGKEHVDYVPTQIVSEYFRYKFKDENGDGVMGLKYPSVKDDKGTNIAIFSSNNEELEEFFELLKIQECS</sequence>
<keyword evidence="5" id="KW-1185">Reference proteome</keyword>
<evidence type="ECO:0000313" key="5">
    <source>
        <dbReference type="Proteomes" id="UP001156660"/>
    </source>
</evidence>